<feature type="transmembrane region" description="Helical" evidence="1">
    <location>
        <begin position="171"/>
        <end position="196"/>
    </location>
</feature>
<protein>
    <submittedName>
        <fullName evidence="2">Uncharacterized protein</fullName>
    </submittedName>
</protein>
<reference evidence="2 3" key="1">
    <citation type="submission" date="2019-06" db="EMBL/GenBank/DDBJ databases">
        <title>Sequencing the genomes of 1000 actinobacteria strains.</title>
        <authorList>
            <person name="Klenk H.-P."/>
        </authorList>
    </citation>
    <scope>NUCLEOTIDE SEQUENCE [LARGE SCALE GENOMIC DNA]</scope>
    <source>
        <strain evidence="2 3">DSM 102200</strain>
    </source>
</reference>
<feature type="transmembrane region" description="Helical" evidence="1">
    <location>
        <begin position="139"/>
        <end position="159"/>
    </location>
</feature>
<evidence type="ECO:0000313" key="3">
    <source>
        <dbReference type="Proteomes" id="UP000316096"/>
    </source>
</evidence>
<organism evidence="2 3">
    <name type="scientific">Actinoallomurus bryophytorum</name>
    <dbReference type="NCBI Taxonomy" id="1490222"/>
    <lineage>
        <taxon>Bacteria</taxon>
        <taxon>Bacillati</taxon>
        <taxon>Actinomycetota</taxon>
        <taxon>Actinomycetes</taxon>
        <taxon>Streptosporangiales</taxon>
        <taxon>Thermomonosporaceae</taxon>
        <taxon>Actinoallomurus</taxon>
    </lineage>
</organism>
<evidence type="ECO:0000256" key="1">
    <source>
        <dbReference type="SAM" id="Phobius"/>
    </source>
</evidence>
<accession>A0A543CLM3</accession>
<dbReference type="RefSeq" id="WP_141956664.1">
    <property type="nucleotide sequence ID" value="NZ_VFOZ01000001.1"/>
</dbReference>
<dbReference type="EMBL" id="VFOZ01000001">
    <property type="protein sequence ID" value="TQL98008.1"/>
    <property type="molecule type" value="Genomic_DNA"/>
</dbReference>
<keyword evidence="3" id="KW-1185">Reference proteome</keyword>
<dbReference type="Proteomes" id="UP000316096">
    <property type="component" value="Unassembled WGS sequence"/>
</dbReference>
<feature type="transmembrane region" description="Helical" evidence="1">
    <location>
        <begin position="33"/>
        <end position="51"/>
    </location>
</feature>
<feature type="transmembrane region" description="Helical" evidence="1">
    <location>
        <begin position="216"/>
        <end position="235"/>
    </location>
</feature>
<keyword evidence="1" id="KW-1133">Transmembrane helix</keyword>
<feature type="transmembrane region" description="Helical" evidence="1">
    <location>
        <begin position="98"/>
        <end position="119"/>
    </location>
</feature>
<sequence length="273" mass="29240">MSITADVQRRAFVRPVLAGLWSFWTEGRRVERVCYLVGAVLIASGVFHLAVFAVDGGPWDGPVSWRKPTTFGLSFGLSLITIAWVASFLHLGDRLRTVLLSVFAVACVAETAMIAFQAWRHVPSHFNMETPLNTVISMALAVGGGVLIVVLVTLTARAFKANPGVTGSTRLALRAGFVTLLVALASGAIMIARGVVLVRTGHQQAAYSAGGFLKPVHGVTMHGILVLPGLAWLLTFTNTTESRRTRVITWTTAAYAVAIVIVIIYSLTRALAD</sequence>
<dbReference type="OrthoDB" id="343560at2"/>
<keyword evidence="1" id="KW-0472">Membrane</keyword>
<dbReference type="AlphaFoldDB" id="A0A543CLM3"/>
<feature type="transmembrane region" description="Helical" evidence="1">
    <location>
        <begin position="247"/>
        <end position="267"/>
    </location>
</feature>
<keyword evidence="1" id="KW-0812">Transmembrane</keyword>
<comment type="caution">
    <text evidence="2">The sequence shown here is derived from an EMBL/GenBank/DDBJ whole genome shotgun (WGS) entry which is preliminary data.</text>
</comment>
<evidence type="ECO:0000313" key="2">
    <source>
        <dbReference type="EMBL" id="TQL98008.1"/>
    </source>
</evidence>
<gene>
    <name evidence="2" type="ORF">FB559_3620</name>
</gene>
<feature type="transmembrane region" description="Helical" evidence="1">
    <location>
        <begin position="71"/>
        <end position="91"/>
    </location>
</feature>
<proteinExistence type="predicted"/>
<name>A0A543CLM3_9ACTN</name>